<evidence type="ECO:0000313" key="5">
    <source>
        <dbReference type="EMBL" id="KAA0175507.1"/>
    </source>
</evidence>
<dbReference type="FunFam" id="3.30.1360.40:FF:000001">
    <property type="entry name" value="Ribosome-recycling factor"/>
    <property type="match status" value="1"/>
</dbReference>
<dbReference type="InterPro" id="IPR023584">
    <property type="entry name" value="Ribosome_recyc_fac_dom"/>
</dbReference>
<dbReference type="AlphaFoldDB" id="A0A5A8CRB6"/>
<dbReference type="Proteomes" id="UP000322899">
    <property type="component" value="Unassembled WGS sequence"/>
</dbReference>
<evidence type="ECO:0000256" key="1">
    <source>
        <dbReference type="ARBA" id="ARBA00005912"/>
    </source>
</evidence>
<dbReference type="OrthoDB" id="407355at2759"/>
<evidence type="ECO:0000313" key="4">
    <source>
        <dbReference type="EMBL" id="KAA0155004.1"/>
    </source>
</evidence>
<dbReference type="OMA" id="YVPIPKV"/>
<sequence length="238" mass="25471">MALRRVLASIARPRALAFAAARASVCVASVRGPAPVSATSVPPARTFAGVAADEEDEDPLLDPDMVKLSMEEYLDAFKHAVQHIRGGAPSAGMLDHLTVEAYGDQQPLTALAQTALQGTTLVVRPFDPSTIADIEKAITEADLGLNPSSDGKTIKAKVPKASKEVRAHSLKQLSDAAETTKVNIRKLRHKVVDLVKKQEGVSEDDIYRTLQDLQTTTSAVTDAVTAVQHKKKEEIESS</sequence>
<evidence type="ECO:0000313" key="7">
    <source>
        <dbReference type="Proteomes" id="UP000323011"/>
    </source>
</evidence>
<dbReference type="GO" id="GO:0006412">
    <property type="term" value="P:translation"/>
    <property type="evidence" value="ECO:0007669"/>
    <property type="project" value="UniProtKB-KW"/>
</dbReference>
<dbReference type="Gene3D" id="3.30.1360.40">
    <property type="match status" value="1"/>
</dbReference>
<proteinExistence type="inferred from homology"/>
<keyword evidence="2" id="KW-0648">Protein biosynthesis</keyword>
<evidence type="ECO:0000259" key="3">
    <source>
        <dbReference type="Pfam" id="PF01765"/>
    </source>
</evidence>
<comment type="similarity">
    <text evidence="1">Belongs to the RRF family.</text>
</comment>
<evidence type="ECO:0000256" key="2">
    <source>
        <dbReference type="ARBA" id="ARBA00022917"/>
    </source>
</evidence>
<dbReference type="Gene3D" id="1.10.132.20">
    <property type="entry name" value="Ribosome-recycling factor"/>
    <property type="match status" value="1"/>
</dbReference>
<name>A0A5A8CRB6_CAFRO</name>
<feature type="domain" description="Ribosome recycling factor" evidence="3">
    <location>
        <begin position="77"/>
        <end position="235"/>
    </location>
</feature>
<dbReference type="Pfam" id="PF01765">
    <property type="entry name" value="RRF"/>
    <property type="match status" value="1"/>
</dbReference>
<dbReference type="PANTHER" id="PTHR20982:SF3">
    <property type="entry name" value="MITOCHONDRIAL RIBOSOME RECYCLING FACTOR PSEUDO 1"/>
    <property type="match status" value="1"/>
</dbReference>
<organism evidence="4 7">
    <name type="scientific">Cafeteria roenbergensis</name>
    <name type="common">Marine flagellate</name>
    <dbReference type="NCBI Taxonomy" id="33653"/>
    <lineage>
        <taxon>Eukaryota</taxon>
        <taxon>Sar</taxon>
        <taxon>Stramenopiles</taxon>
        <taxon>Bigyra</taxon>
        <taxon>Opalozoa</taxon>
        <taxon>Bicosoecida</taxon>
        <taxon>Cafeteriaceae</taxon>
        <taxon>Cafeteria</taxon>
    </lineage>
</organism>
<dbReference type="Proteomes" id="UP000323011">
    <property type="component" value="Unassembled WGS sequence"/>
</dbReference>
<gene>
    <name evidence="5" type="ORF">FNF27_02918</name>
    <name evidence="4" type="ORF">FNF29_02147</name>
</gene>
<dbReference type="GO" id="GO:0043023">
    <property type="term" value="F:ribosomal large subunit binding"/>
    <property type="evidence" value="ECO:0007669"/>
    <property type="project" value="TreeGrafter"/>
</dbReference>
<protein>
    <recommendedName>
        <fullName evidence="3">Ribosome recycling factor domain-containing protein</fullName>
    </recommendedName>
</protein>
<reference evidence="6 7" key="1">
    <citation type="submission" date="2019-07" db="EMBL/GenBank/DDBJ databases">
        <title>Genomes of Cafeteria roenbergensis.</title>
        <authorList>
            <person name="Fischer M.G."/>
            <person name="Hackl T."/>
            <person name="Roman M."/>
        </authorList>
    </citation>
    <scope>NUCLEOTIDE SEQUENCE [LARGE SCALE GENOMIC DNA]</scope>
    <source>
        <strain evidence="4 7">BVI</strain>
        <strain evidence="5 6">E4-10P</strain>
    </source>
</reference>
<evidence type="ECO:0000313" key="6">
    <source>
        <dbReference type="Proteomes" id="UP000322899"/>
    </source>
</evidence>
<dbReference type="SUPFAM" id="SSF55194">
    <property type="entry name" value="Ribosome recycling factor, RRF"/>
    <property type="match status" value="1"/>
</dbReference>
<dbReference type="InterPro" id="IPR036191">
    <property type="entry name" value="RRF_sf"/>
</dbReference>
<dbReference type="GO" id="GO:0005739">
    <property type="term" value="C:mitochondrion"/>
    <property type="evidence" value="ECO:0007669"/>
    <property type="project" value="TreeGrafter"/>
</dbReference>
<dbReference type="EMBL" id="VLTN01000009">
    <property type="protein sequence ID" value="KAA0155004.1"/>
    <property type="molecule type" value="Genomic_DNA"/>
</dbReference>
<comment type="caution">
    <text evidence="4">The sequence shown here is derived from an EMBL/GenBank/DDBJ whole genome shotgun (WGS) entry which is preliminary data.</text>
</comment>
<dbReference type="PANTHER" id="PTHR20982">
    <property type="entry name" value="RIBOSOME RECYCLING FACTOR"/>
    <property type="match status" value="1"/>
</dbReference>
<dbReference type="EMBL" id="VLTO01000013">
    <property type="protein sequence ID" value="KAA0175507.1"/>
    <property type="molecule type" value="Genomic_DNA"/>
</dbReference>
<dbReference type="InterPro" id="IPR002661">
    <property type="entry name" value="Ribosome_recyc_fac"/>
</dbReference>
<keyword evidence="7" id="KW-1185">Reference proteome</keyword>
<accession>A0A5A8CRB6</accession>